<comment type="caution">
    <text evidence="1">The sequence shown here is derived from an EMBL/GenBank/DDBJ whole genome shotgun (WGS) entry which is preliminary data.</text>
</comment>
<proteinExistence type="predicted"/>
<organism evidence="1 2">
    <name type="scientific">Mesonia oceanica</name>
    <dbReference type="NCBI Taxonomy" id="2687242"/>
    <lineage>
        <taxon>Bacteria</taxon>
        <taxon>Pseudomonadati</taxon>
        <taxon>Bacteroidota</taxon>
        <taxon>Flavobacteriia</taxon>
        <taxon>Flavobacteriales</taxon>
        <taxon>Flavobacteriaceae</taxon>
        <taxon>Mesonia</taxon>
    </lineage>
</organism>
<evidence type="ECO:0000313" key="2">
    <source>
        <dbReference type="Proteomes" id="UP000356253"/>
    </source>
</evidence>
<gene>
    <name evidence="1" type="ORF">FVB9532_02243</name>
</gene>
<sequence length="372" mass="41868">MKTILYRYHQSLIHFVVLLILIAALGSCSHQETTSPVRRKMVEAVFANGYLEYENQYTVAANAAGIVKGITIKEGDSVQAKQLLAYIQNVGQDEALSQSYSVYQNALQNSSASSPQLIKAQQQVDQAKLDLAQAKTNYERYAALMKTNSVAKIDFDEMQMRYKNAQHRLVAEQKDYENLRKDLVLQFTTSKEAWQAQQSVVKNYKIWSDKPGLVIELFHKNGEVLKVGEPLAEIGNGTIHIKLFVAEEDIVKVDKGQTIYIHLNTYTDRTFKARVTKIYPGFNTDQQSYTVEAAFLEMPEKLFSGTQLQANVELSDAKEALMIPTAYLLPNNTVRLEDGTTKTIKVGTKDSQWVQVLGGISEQDVIIKNNNQ</sequence>
<dbReference type="EMBL" id="CABVMM010000008">
    <property type="protein sequence ID" value="VVV00967.1"/>
    <property type="molecule type" value="Genomic_DNA"/>
</dbReference>
<reference evidence="1" key="1">
    <citation type="submission" date="2019-09" db="EMBL/GenBank/DDBJ databases">
        <authorList>
            <person name="Rodrigo-Torres L."/>
            <person name="Arahal R. D."/>
            <person name="Lucena T."/>
        </authorList>
    </citation>
    <scope>NUCLEOTIDE SEQUENCE</scope>
    <source>
        <strain evidence="1">ISS653</strain>
    </source>
</reference>
<keyword evidence="2" id="KW-1185">Reference proteome</keyword>
<accession>A0AC61Y8Z9</accession>
<dbReference type="Proteomes" id="UP000356253">
    <property type="component" value="Unassembled WGS sequence"/>
</dbReference>
<evidence type="ECO:0000313" key="1">
    <source>
        <dbReference type="EMBL" id="VVV00967.1"/>
    </source>
</evidence>
<name>A0AC61Y8Z9_9FLAO</name>
<protein>
    <submittedName>
        <fullName evidence="1">Uncharacterized protein</fullName>
    </submittedName>
</protein>